<evidence type="ECO:0000256" key="4">
    <source>
        <dbReference type="SAM" id="MobiDB-lite"/>
    </source>
</evidence>
<dbReference type="InterPro" id="IPR005107">
    <property type="entry name" value="CO_DH_flav_C"/>
</dbReference>
<dbReference type="EMBL" id="CP028324">
    <property type="protein sequence ID" value="AVR96646.1"/>
    <property type="molecule type" value="Genomic_DNA"/>
</dbReference>
<dbReference type="InterPro" id="IPR016167">
    <property type="entry name" value="FAD-bd_PCMH_sub1"/>
</dbReference>
<dbReference type="PANTHER" id="PTHR42659">
    <property type="entry name" value="XANTHINE DEHYDROGENASE SUBUNIT C-RELATED"/>
    <property type="match status" value="1"/>
</dbReference>
<evidence type="ECO:0000256" key="1">
    <source>
        <dbReference type="ARBA" id="ARBA00022630"/>
    </source>
</evidence>
<reference evidence="6 7" key="1">
    <citation type="submission" date="2018-03" db="EMBL/GenBank/DDBJ databases">
        <title>Massilia armeniaca sp. nov., isolated from desert soil.</title>
        <authorList>
            <person name="Huang H."/>
            <person name="Ren M."/>
        </authorList>
    </citation>
    <scope>NUCLEOTIDE SEQUENCE [LARGE SCALE GENOMIC DNA]</scope>
    <source>
        <strain evidence="6 7">ZMN-3</strain>
    </source>
</reference>
<evidence type="ECO:0000256" key="2">
    <source>
        <dbReference type="ARBA" id="ARBA00022827"/>
    </source>
</evidence>
<keyword evidence="2" id="KW-0274">FAD</keyword>
<accession>A0A2R4CAI7</accession>
<dbReference type="OrthoDB" id="9814706at2"/>
<dbReference type="GO" id="GO:0071949">
    <property type="term" value="F:FAD binding"/>
    <property type="evidence" value="ECO:0007669"/>
    <property type="project" value="InterPro"/>
</dbReference>
<dbReference type="PANTHER" id="PTHR42659:SF2">
    <property type="entry name" value="XANTHINE DEHYDROGENASE SUBUNIT C-RELATED"/>
    <property type="match status" value="1"/>
</dbReference>
<dbReference type="Gene3D" id="3.30.465.10">
    <property type="match status" value="2"/>
</dbReference>
<dbReference type="GO" id="GO:0016491">
    <property type="term" value="F:oxidoreductase activity"/>
    <property type="evidence" value="ECO:0007669"/>
    <property type="project" value="UniProtKB-KW"/>
</dbReference>
<protein>
    <submittedName>
        <fullName evidence="6">FAD-binding molybdopterin dehydrogenase</fullName>
    </submittedName>
</protein>
<evidence type="ECO:0000256" key="3">
    <source>
        <dbReference type="ARBA" id="ARBA00023002"/>
    </source>
</evidence>
<feature type="domain" description="FAD-binding PCMH-type" evidence="5">
    <location>
        <begin position="27"/>
        <end position="256"/>
    </location>
</feature>
<dbReference type="InterPro" id="IPR016166">
    <property type="entry name" value="FAD-bd_PCMH"/>
</dbReference>
<dbReference type="SUPFAM" id="SSF56176">
    <property type="entry name" value="FAD-binding/transporter-associated domain-like"/>
    <property type="match status" value="1"/>
</dbReference>
<dbReference type="PROSITE" id="PS51387">
    <property type="entry name" value="FAD_PCMH"/>
    <property type="match status" value="1"/>
</dbReference>
<organism evidence="6 7">
    <name type="scientific">Pseudoduganella armeniaca</name>
    <dbReference type="NCBI Taxonomy" id="2072590"/>
    <lineage>
        <taxon>Bacteria</taxon>
        <taxon>Pseudomonadati</taxon>
        <taxon>Pseudomonadota</taxon>
        <taxon>Betaproteobacteria</taxon>
        <taxon>Burkholderiales</taxon>
        <taxon>Oxalobacteraceae</taxon>
        <taxon>Telluria group</taxon>
        <taxon>Pseudoduganella</taxon>
    </lineage>
</organism>
<dbReference type="InterPro" id="IPR036683">
    <property type="entry name" value="CO_DH_flav_C_dom_sf"/>
</dbReference>
<evidence type="ECO:0000259" key="5">
    <source>
        <dbReference type="PROSITE" id="PS51387"/>
    </source>
</evidence>
<dbReference type="AlphaFoldDB" id="A0A2R4CAI7"/>
<dbReference type="SMART" id="SM01092">
    <property type="entry name" value="CO_deh_flav_C"/>
    <property type="match status" value="1"/>
</dbReference>
<keyword evidence="3" id="KW-0560">Oxidoreductase</keyword>
<dbReference type="Proteomes" id="UP000240505">
    <property type="component" value="Chromosome"/>
</dbReference>
<sequence length="367" mass="38250">MHERQSVPLRRLCQHRRGDPAGAARGRPVRPFVLHHPDSAAQAVTLARQSATAQQGAGVRFLAGGTTLLDLMKLDVEQPAHVVQLRRLGLDRIEPTPDGGLTIGALVSNSTLAHDPVVRQRYAVLSEALLSGASVQLRNMATTGGNLLQRTRCVYFRDTAMACNKRVPGSGCAALGGYHRNLAVLGTSEHCIASNPSDTNVALMALDATVHVTGAQGDRAIPIREFFLLPGTTPHLETVLAPGDLVTHVSVPPLPPGTRSTYLKLRDRASYEFALASCAVVLTPAAAGIGRVAIALGGVGTIPWRVPAAEALLNGQPASAANLAAAAAAALQGARGHGENDFKIELARRCVLHALQTVSGPTAGSGA</sequence>
<dbReference type="InterPro" id="IPR051312">
    <property type="entry name" value="Diverse_Substr_Oxidored"/>
</dbReference>
<dbReference type="Gene3D" id="3.30.43.10">
    <property type="entry name" value="Uridine Diphospho-n-acetylenolpyruvylglucosamine Reductase, domain 2"/>
    <property type="match status" value="1"/>
</dbReference>
<evidence type="ECO:0000313" key="7">
    <source>
        <dbReference type="Proteomes" id="UP000240505"/>
    </source>
</evidence>
<dbReference type="InterPro" id="IPR016169">
    <property type="entry name" value="FAD-bd_PCMH_sub2"/>
</dbReference>
<dbReference type="InterPro" id="IPR036318">
    <property type="entry name" value="FAD-bd_PCMH-like_sf"/>
</dbReference>
<proteinExistence type="predicted"/>
<dbReference type="KEGG" id="masz:C9I28_13795"/>
<dbReference type="Pfam" id="PF00941">
    <property type="entry name" value="FAD_binding_5"/>
    <property type="match status" value="1"/>
</dbReference>
<dbReference type="SUPFAM" id="SSF55447">
    <property type="entry name" value="CO dehydrogenase flavoprotein C-terminal domain-like"/>
    <property type="match status" value="1"/>
</dbReference>
<dbReference type="InterPro" id="IPR002346">
    <property type="entry name" value="Mopterin_DH_FAD-bd"/>
</dbReference>
<gene>
    <name evidence="6" type="ORF">C9I28_13795</name>
</gene>
<name>A0A2R4CAI7_9BURK</name>
<dbReference type="Pfam" id="PF03450">
    <property type="entry name" value="CO_deh_flav_C"/>
    <property type="match status" value="1"/>
</dbReference>
<keyword evidence="1" id="KW-0285">Flavoprotein</keyword>
<feature type="region of interest" description="Disordered" evidence="4">
    <location>
        <begin position="1"/>
        <end position="28"/>
    </location>
</feature>
<keyword evidence="7" id="KW-1185">Reference proteome</keyword>
<evidence type="ECO:0000313" key="6">
    <source>
        <dbReference type="EMBL" id="AVR96646.1"/>
    </source>
</evidence>
<dbReference type="Gene3D" id="3.30.390.50">
    <property type="entry name" value="CO dehydrogenase flavoprotein, C-terminal domain"/>
    <property type="match status" value="1"/>
</dbReference>